<gene>
    <name evidence="2" type="ordered locus">AALP_Aa3g102900</name>
</gene>
<keyword evidence="1" id="KW-0732">Signal</keyword>
<dbReference type="eggNOG" id="KOG1075">
    <property type="taxonomic scope" value="Eukaryota"/>
</dbReference>
<keyword evidence="3" id="KW-1185">Reference proteome</keyword>
<dbReference type="Proteomes" id="UP000029120">
    <property type="component" value="Chromosome 3"/>
</dbReference>
<evidence type="ECO:0000313" key="3">
    <source>
        <dbReference type="Proteomes" id="UP000029120"/>
    </source>
</evidence>
<evidence type="ECO:0008006" key="4">
    <source>
        <dbReference type="Google" id="ProtNLM"/>
    </source>
</evidence>
<evidence type="ECO:0000256" key="1">
    <source>
        <dbReference type="SAM" id="SignalP"/>
    </source>
</evidence>
<accession>A0A087H8A0</accession>
<protein>
    <recommendedName>
        <fullName evidence="4">Knottin scorpion toxin-like domain-containing protein</fullName>
    </recommendedName>
</protein>
<sequence length="80" mass="8900">MAKTLKSISFTTLLLLVLFISAEIPKSEATCETFLGEATVSNPCRRRNCAASCSAEYTESCKGLCELHDNEVHCHCYRRP</sequence>
<proteinExistence type="predicted"/>
<reference evidence="3" key="1">
    <citation type="journal article" date="2015" name="Nat. Plants">
        <title>Genome expansion of Arabis alpina linked with retrotransposition and reduced symmetric DNA methylation.</title>
        <authorList>
            <person name="Willing E.M."/>
            <person name="Rawat V."/>
            <person name="Mandakova T."/>
            <person name="Maumus F."/>
            <person name="James G.V."/>
            <person name="Nordstroem K.J."/>
            <person name="Becker C."/>
            <person name="Warthmann N."/>
            <person name="Chica C."/>
            <person name="Szarzynska B."/>
            <person name="Zytnicki M."/>
            <person name="Albani M.C."/>
            <person name="Kiefer C."/>
            <person name="Bergonzi S."/>
            <person name="Castaings L."/>
            <person name="Mateos J.L."/>
            <person name="Berns M.C."/>
            <person name="Bujdoso N."/>
            <person name="Piofczyk T."/>
            <person name="de Lorenzo L."/>
            <person name="Barrero-Sicilia C."/>
            <person name="Mateos I."/>
            <person name="Piednoel M."/>
            <person name="Hagmann J."/>
            <person name="Chen-Min-Tao R."/>
            <person name="Iglesias-Fernandez R."/>
            <person name="Schuster S.C."/>
            <person name="Alonso-Blanco C."/>
            <person name="Roudier F."/>
            <person name="Carbonero P."/>
            <person name="Paz-Ares J."/>
            <person name="Davis S.J."/>
            <person name="Pecinka A."/>
            <person name="Quesneville H."/>
            <person name="Colot V."/>
            <person name="Lysak M.A."/>
            <person name="Weigel D."/>
            <person name="Coupland G."/>
            <person name="Schneeberger K."/>
        </authorList>
    </citation>
    <scope>NUCLEOTIDE SEQUENCE [LARGE SCALE GENOMIC DNA]</scope>
    <source>
        <strain evidence="3">cv. Pajares</strain>
    </source>
</reference>
<dbReference type="AlphaFoldDB" id="A0A087H8A0"/>
<dbReference type="OrthoDB" id="1024159at2759"/>
<evidence type="ECO:0000313" key="2">
    <source>
        <dbReference type="EMBL" id="KFK38352.1"/>
    </source>
</evidence>
<name>A0A087H8A0_ARAAL</name>
<dbReference type="EMBL" id="CM002871">
    <property type="protein sequence ID" value="KFK38352.1"/>
    <property type="molecule type" value="Genomic_DNA"/>
</dbReference>
<organism evidence="2 3">
    <name type="scientific">Arabis alpina</name>
    <name type="common">Alpine rock-cress</name>
    <dbReference type="NCBI Taxonomy" id="50452"/>
    <lineage>
        <taxon>Eukaryota</taxon>
        <taxon>Viridiplantae</taxon>
        <taxon>Streptophyta</taxon>
        <taxon>Embryophyta</taxon>
        <taxon>Tracheophyta</taxon>
        <taxon>Spermatophyta</taxon>
        <taxon>Magnoliopsida</taxon>
        <taxon>eudicotyledons</taxon>
        <taxon>Gunneridae</taxon>
        <taxon>Pentapetalae</taxon>
        <taxon>rosids</taxon>
        <taxon>malvids</taxon>
        <taxon>Brassicales</taxon>
        <taxon>Brassicaceae</taxon>
        <taxon>Arabideae</taxon>
        <taxon>Arabis</taxon>
    </lineage>
</organism>
<dbReference type="Gramene" id="KFK38352">
    <property type="protein sequence ID" value="KFK38352"/>
    <property type="gene ID" value="AALP_AA3G102900"/>
</dbReference>
<feature type="signal peptide" evidence="1">
    <location>
        <begin position="1"/>
        <end position="29"/>
    </location>
</feature>
<feature type="chain" id="PRO_5001823006" description="Knottin scorpion toxin-like domain-containing protein" evidence="1">
    <location>
        <begin position="30"/>
        <end position="80"/>
    </location>
</feature>
<dbReference type="OMA" id="CKGECEY"/>